<evidence type="ECO:0000313" key="1">
    <source>
        <dbReference type="EMBL" id="GAA4930522.1"/>
    </source>
</evidence>
<dbReference type="EMBL" id="BAABJI010000004">
    <property type="protein sequence ID" value="GAA4930522.1"/>
    <property type="molecule type" value="Genomic_DNA"/>
</dbReference>
<reference evidence="2" key="1">
    <citation type="journal article" date="2019" name="Int. J. Syst. Evol. Microbiol.">
        <title>The Global Catalogue of Microorganisms (GCM) 10K type strain sequencing project: providing services to taxonomists for standard genome sequencing and annotation.</title>
        <authorList>
            <consortium name="The Broad Institute Genomics Platform"/>
            <consortium name="The Broad Institute Genome Sequencing Center for Infectious Disease"/>
            <person name="Wu L."/>
            <person name="Ma J."/>
        </authorList>
    </citation>
    <scope>NUCLEOTIDE SEQUENCE [LARGE SCALE GENOMIC DNA]</scope>
    <source>
        <strain evidence="2">JCM 18283</strain>
    </source>
</reference>
<gene>
    <name evidence="1" type="ORF">GCM10023313_39240</name>
</gene>
<comment type="caution">
    <text evidence="1">The sequence shown here is derived from an EMBL/GenBank/DDBJ whole genome shotgun (WGS) entry which is preliminary data.</text>
</comment>
<sequence length="65" mass="7775">MKQELKHYEFINLQTGNVISYITLPASLTGAELEQQLERKKTELAVNKRLYLELIYWQDHDHCIR</sequence>
<name>A0ABP9G899_9SPHI</name>
<dbReference type="Proteomes" id="UP001501436">
    <property type="component" value="Unassembled WGS sequence"/>
</dbReference>
<keyword evidence="2" id="KW-1185">Reference proteome</keyword>
<evidence type="ECO:0000313" key="2">
    <source>
        <dbReference type="Proteomes" id="UP001501436"/>
    </source>
</evidence>
<dbReference type="RefSeq" id="WP_345334158.1">
    <property type="nucleotide sequence ID" value="NZ_BAABJI010000004.1"/>
</dbReference>
<accession>A0ABP9G899</accession>
<protein>
    <submittedName>
        <fullName evidence="1">Uncharacterized protein</fullName>
    </submittedName>
</protein>
<proteinExistence type="predicted"/>
<organism evidence="1 2">
    <name type="scientific">Mucilaginibacter defluvii</name>
    <dbReference type="NCBI Taxonomy" id="1196019"/>
    <lineage>
        <taxon>Bacteria</taxon>
        <taxon>Pseudomonadati</taxon>
        <taxon>Bacteroidota</taxon>
        <taxon>Sphingobacteriia</taxon>
        <taxon>Sphingobacteriales</taxon>
        <taxon>Sphingobacteriaceae</taxon>
        <taxon>Mucilaginibacter</taxon>
    </lineage>
</organism>